<dbReference type="EMBL" id="JDSQ01000024">
    <property type="protein sequence ID" value="EWS77293.1"/>
    <property type="molecule type" value="Genomic_DNA"/>
</dbReference>
<proteinExistence type="predicted"/>
<protein>
    <submittedName>
        <fullName evidence="1">Uncharacterized protein</fullName>
    </submittedName>
</protein>
<evidence type="ECO:0000313" key="1">
    <source>
        <dbReference type="EMBL" id="EWS77293.1"/>
    </source>
</evidence>
<evidence type="ECO:0000313" key="2">
    <source>
        <dbReference type="Proteomes" id="UP000020406"/>
    </source>
</evidence>
<gene>
    <name evidence="1" type="ORF">AF72_11700</name>
</gene>
<dbReference type="Proteomes" id="UP000020406">
    <property type="component" value="Unassembled WGS sequence"/>
</dbReference>
<organism evidence="1 2">
    <name type="scientific">Xylella taiwanensis</name>
    <dbReference type="NCBI Taxonomy" id="1444770"/>
    <lineage>
        <taxon>Bacteria</taxon>
        <taxon>Pseudomonadati</taxon>
        <taxon>Pseudomonadota</taxon>
        <taxon>Gammaproteobacteria</taxon>
        <taxon>Lysobacterales</taxon>
        <taxon>Lysobacteraceae</taxon>
        <taxon>Xylella</taxon>
    </lineage>
</organism>
<dbReference type="KEGG" id="xtw:AB672_06165"/>
<comment type="caution">
    <text evidence="1">The sequence shown here is derived from an EMBL/GenBank/DDBJ whole genome shotgun (WGS) entry which is preliminary data.</text>
</comment>
<reference evidence="1 2" key="1">
    <citation type="journal article" date="2014" name="Genome Announc.">
        <title>Draft Genome Sequence of Xylella fastidiosa Pear Leaf Scorch Strain in Taiwan.</title>
        <authorList>
            <person name="Su C.C."/>
            <person name="Deng W.L."/>
            <person name="Jan F.J."/>
            <person name="Chang C.J."/>
            <person name="Huang H."/>
            <person name="Chen J."/>
        </authorList>
    </citation>
    <scope>NUCLEOTIDE SEQUENCE [LARGE SCALE GENOMIC DNA]</scope>
    <source>
        <strain evidence="1 2">PLS229</strain>
    </source>
</reference>
<name>Z9JGY7_9GAMM</name>
<sequence>MLGSGTDAAITIDPAAQAFDLIAARVTLDTRAQRWHDGNEIQVKRQRASLVARSMSTCNERFGGQS</sequence>
<accession>Z9JGY7</accession>
<dbReference type="AlphaFoldDB" id="Z9JGY7"/>